<evidence type="ECO:0000256" key="8">
    <source>
        <dbReference type="ARBA" id="ARBA00023136"/>
    </source>
</evidence>
<dbReference type="GO" id="GO:0035673">
    <property type="term" value="F:oligopeptide transmembrane transporter activity"/>
    <property type="evidence" value="ECO:0007669"/>
    <property type="project" value="InterPro"/>
</dbReference>
<evidence type="ECO:0000256" key="9">
    <source>
        <dbReference type="SAM" id="Phobius"/>
    </source>
</evidence>
<dbReference type="RefSeq" id="XP_016760520.1">
    <property type="nucleotide sequence ID" value="XM_016910380.1"/>
</dbReference>
<protein>
    <submittedName>
        <fullName evidence="10">OPT superfamily oligopeptide transporter</fullName>
    </submittedName>
</protein>
<dbReference type="OrthoDB" id="9986677at2759"/>
<dbReference type="OMA" id="KIPERPM"/>
<evidence type="ECO:0000256" key="6">
    <source>
        <dbReference type="ARBA" id="ARBA00022927"/>
    </source>
</evidence>
<feature type="transmembrane region" description="Helical" evidence="9">
    <location>
        <begin position="386"/>
        <end position="406"/>
    </location>
</feature>
<keyword evidence="4 9" id="KW-0812">Transmembrane</keyword>
<feature type="transmembrane region" description="Helical" evidence="9">
    <location>
        <begin position="567"/>
        <end position="585"/>
    </location>
</feature>
<feature type="transmembrane region" description="Helical" evidence="9">
    <location>
        <begin position="15"/>
        <end position="37"/>
    </location>
</feature>
<feature type="transmembrane region" description="Helical" evidence="9">
    <location>
        <begin position="499"/>
        <end position="518"/>
    </location>
</feature>
<feature type="transmembrane region" description="Helical" evidence="9">
    <location>
        <begin position="220"/>
        <end position="240"/>
    </location>
</feature>
<feature type="transmembrane region" description="Helical" evidence="9">
    <location>
        <begin position="252"/>
        <end position="273"/>
    </location>
</feature>
<feature type="transmembrane region" description="Helical" evidence="9">
    <location>
        <begin position="328"/>
        <end position="350"/>
    </location>
</feature>
<dbReference type="AlphaFoldDB" id="M3D3D5"/>
<feature type="transmembrane region" description="Helical" evidence="9">
    <location>
        <begin position="645"/>
        <end position="666"/>
    </location>
</feature>
<dbReference type="NCBIfam" id="TIGR00728">
    <property type="entry name" value="OPT_sfam"/>
    <property type="match status" value="1"/>
</dbReference>
<gene>
    <name evidence="10" type="ORF">SEPMUDRAFT_85356</name>
</gene>
<evidence type="ECO:0000256" key="3">
    <source>
        <dbReference type="ARBA" id="ARBA00022448"/>
    </source>
</evidence>
<evidence type="ECO:0000256" key="5">
    <source>
        <dbReference type="ARBA" id="ARBA00022856"/>
    </source>
</evidence>
<organism evidence="10 11">
    <name type="scientific">Sphaerulina musiva (strain SO2202)</name>
    <name type="common">Poplar stem canker fungus</name>
    <name type="synonym">Septoria musiva</name>
    <dbReference type="NCBI Taxonomy" id="692275"/>
    <lineage>
        <taxon>Eukaryota</taxon>
        <taxon>Fungi</taxon>
        <taxon>Dikarya</taxon>
        <taxon>Ascomycota</taxon>
        <taxon>Pezizomycotina</taxon>
        <taxon>Dothideomycetes</taxon>
        <taxon>Dothideomycetidae</taxon>
        <taxon>Mycosphaerellales</taxon>
        <taxon>Mycosphaerellaceae</taxon>
        <taxon>Sphaerulina</taxon>
    </lineage>
</organism>
<comment type="similarity">
    <text evidence="2">Belongs to the oligopeptide OPT transporter family.</text>
</comment>
<dbReference type="GO" id="GO:0015031">
    <property type="term" value="P:protein transport"/>
    <property type="evidence" value="ECO:0007669"/>
    <property type="project" value="UniProtKB-KW"/>
</dbReference>
<dbReference type="Pfam" id="PF03169">
    <property type="entry name" value="OPT"/>
    <property type="match status" value="1"/>
</dbReference>
<evidence type="ECO:0000256" key="2">
    <source>
        <dbReference type="ARBA" id="ARBA00008807"/>
    </source>
</evidence>
<evidence type="ECO:0000256" key="7">
    <source>
        <dbReference type="ARBA" id="ARBA00022989"/>
    </source>
</evidence>
<evidence type="ECO:0000313" key="10">
    <source>
        <dbReference type="EMBL" id="EMF12399.1"/>
    </source>
</evidence>
<reference evidence="10 11" key="1">
    <citation type="journal article" date="2012" name="PLoS Pathog.">
        <title>Diverse lifestyles and strategies of plant pathogenesis encoded in the genomes of eighteen Dothideomycetes fungi.</title>
        <authorList>
            <person name="Ohm R.A."/>
            <person name="Feau N."/>
            <person name="Henrissat B."/>
            <person name="Schoch C.L."/>
            <person name="Horwitz B.A."/>
            <person name="Barry K.W."/>
            <person name="Condon B.J."/>
            <person name="Copeland A.C."/>
            <person name="Dhillon B."/>
            <person name="Glaser F."/>
            <person name="Hesse C.N."/>
            <person name="Kosti I."/>
            <person name="LaButti K."/>
            <person name="Lindquist E.A."/>
            <person name="Lucas S."/>
            <person name="Salamov A.A."/>
            <person name="Bradshaw R.E."/>
            <person name="Ciuffetti L."/>
            <person name="Hamelin R.C."/>
            <person name="Kema G.H.J."/>
            <person name="Lawrence C."/>
            <person name="Scott J.A."/>
            <person name="Spatafora J.W."/>
            <person name="Turgeon B.G."/>
            <person name="de Wit P.J.G.M."/>
            <person name="Zhong S."/>
            <person name="Goodwin S.B."/>
            <person name="Grigoriev I.V."/>
        </authorList>
    </citation>
    <scope>NUCLEOTIDE SEQUENCE [LARGE SCALE GENOMIC DNA]</scope>
    <source>
        <strain evidence="10 11">SO2202</strain>
    </source>
</reference>
<keyword evidence="6" id="KW-0653">Protein transport</keyword>
<evidence type="ECO:0000256" key="4">
    <source>
        <dbReference type="ARBA" id="ARBA00022692"/>
    </source>
</evidence>
<keyword evidence="3" id="KW-0813">Transport</keyword>
<name>M3D3D5_SPHMS</name>
<comment type="subcellular location">
    <subcellularLocation>
        <location evidence="1">Membrane</location>
        <topology evidence="1">Multi-pass membrane protein</topology>
    </subcellularLocation>
</comment>
<dbReference type="InterPro" id="IPR004648">
    <property type="entry name" value="Oligpept_transpt"/>
</dbReference>
<evidence type="ECO:0000313" key="11">
    <source>
        <dbReference type="Proteomes" id="UP000016931"/>
    </source>
</evidence>
<dbReference type="GO" id="GO:0016020">
    <property type="term" value="C:membrane"/>
    <property type="evidence" value="ECO:0007669"/>
    <property type="project" value="UniProtKB-SubCell"/>
</dbReference>
<feature type="transmembrane region" description="Helical" evidence="9">
    <location>
        <begin position="122"/>
        <end position="140"/>
    </location>
</feature>
<dbReference type="EMBL" id="KB456264">
    <property type="protein sequence ID" value="EMF12399.1"/>
    <property type="molecule type" value="Genomic_DNA"/>
</dbReference>
<feature type="transmembrane region" description="Helical" evidence="9">
    <location>
        <begin position="459"/>
        <end position="479"/>
    </location>
</feature>
<keyword evidence="8 9" id="KW-0472">Membrane</keyword>
<feature type="transmembrane region" description="Helical" evidence="9">
    <location>
        <begin position="412"/>
        <end position="438"/>
    </location>
</feature>
<dbReference type="GeneID" id="27907517"/>
<accession>M3D3D5</accession>
<dbReference type="PANTHER" id="PTHR22601">
    <property type="entry name" value="ISP4 LIKE PROTEIN"/>
    <property type="match status" value="1"/>
</dbReference>
<proteinExistence type="inferred from homology"/>
<evidence type="ECO:0000256" key="1">
    <source>
        <dbReference type="ARBA" id="ARBA00004141"/>
    </source>
</evidence>
<keyword evidence="5" id="KW-0571">Peptide transport</keyword>
<dbReference type="HOGENOM" id="CLU_004965_1_1_1"/>
<keyword evidence="11" id="KW-1185">Reference proteome</keyword>
<dbReference type="eggNOG" id="KOG2262">
    <property type="taxonomic scope" value="Eukaryota"/>
</dbReference>
<dbReference type="InterPro" id="IPR004813">
    <property type="entry name" value="OPT"/>
</dbReference>
<keyword evidence="7 9" id="KW-1133">Transmembrane helix</keyword>
<feature type="transmembrane region" description="Helical" evidence="9">
    <location>
        <begin position="612"/>
        <end position="633"/>
    </location>
</feature>
<dbReference type="Proteomes" id="UP000016931">
    <property type="component" value="Unassembled WGS sequence"/>
</dbReference>
<sequence length="700" mass="78683">MTVDLEDGREPILTFRFWVLTTIWSIIGSTVQTVFFFKPFGGSLDESAVQLLSWGCGIAMAKYLPTHVFNTFGYRWTMNPAGPFRIKEHAMVTCAYSQATSVSYALGALTCLELWYGRRINAFWGIMYLSTSMFIGYGIAGLLREHLVTPPTMYYPMSLPKVALFRAMHSSSATTKKGVKFFAIALTATFVWTWFPQYIIPVLASLPIICWFGHGNPKAFVLGSGTYGFGFFTLSLDYNYINGFLKPLVSPLWVSVTQGVAIIFACWILYPILYYTNTFNAQKFGAMTTSVYTAAGKPYNASAILTPEFQLNQTALAERGAPHWAPSYIFRFFWGLTSISATIAFALCYYGSSAWQIAVASLSGRYIEYNDPYLQVMSRYPKVPRYWYAVVLVLSVSMSLLTFYQGGFQLPWWGFAVFFILALVLTYPNGILTAIAGTSPGDTMISDLIAGFIFHGKPLAVMSCFAFANPILGQALSLLSMFKLGYYLKIPERPMFWGQMWGTAIVPLVNYGVTRLVLDNIDHAMLKGIKHSVSWNALGTKAWYSASILWGVIGPGRMFGSGSEYNFVYYGALIGFLVVVLTYYLQRWMPNLETEYYLNAPIFFQSFSEIPIAPMTSFFSGFIASLVFMGYILRRHPVWWANYNYLLAMALACGVAFQGLVMAFAFNMPRVDFPNWWGNHPDYPDRCFPPTDKLPAAMQV</sequence>